<protein>
    <submittedName>
        <fullName evidence="2">Uncharacterized protein</fullName>
    </submittedName>
</protein>
<accession>A0A0H3PSB8</accession>
<name>A0A0H3PSB8_ECO5C</name>
<evidence type="ECO:0000313" key="3">
    <source>
        <dbReference type="Proteomes" id="UP000004641"/>
    </source>
</evidence>
<organism evidence="2 3">
    <name type="scientific">Escherichia coli O157:H7 (strain EC869)</name>
    <dbReference type="NCBI Taxonomy" id="478008"/>
    <lineage>
        <taxon>Bacteria</taxon>
        <taxon>Pseudomonadati</taxon>
        <taxon>Pseudomonadota</taxon>
        <taxon>Gammaproteobacteria</taxon>
        <taxon>Enterobacterales</taxon>
        <taxon>Enterobacteriaceae</taxon>
        <taxon>Escherichia</taxon>
    </lineage>
</organism>
<sequence length="48" mass="5584">MAGRTRHNVSEKEKPQTRRMQDVLRLAGELSIVRVLNDFQPLPILRVN</sequence>
<reference evidence="2 3" key="1">
    <citation type="journal article" date="2011" name="Appl. Environ. Microbiol.">
        <title>Genome signatures of Escherichia coli O157:H7 isolates from the bovine host reservoir.</title>
        <authorList>
            <person name="Eppinger M."/>
            <person name="Mammel M.K."/>
            <person name="Leclerc J.E."/>
            <person name="Ravel J."/>
            <person name="Cebula T.A."/>
        </authorList>
    </citation>
    <scope>NUCLEOTIDE SEQUENCE [LARGE SCALE GENOMIC DNA]</scope>
    <source>
        <strain evidence="2 3">EC869</strain>
    </source>
</reference>
<evidence type="ECO:0000256" key="1">
    <source>
        <dbReference type="SAM" id="MobiDB-lite"/>
    </source>
</evidence>
<feature type="compositionally biased region" description="Basic and acidic residues" evidence="1">
    <location>
        <begin position="8"/>
        <end position="20"/>
    </location>
</feature>
<evidence type="ECO:0000313" key="2">
    <source>
        <dbReference type="EMBL" id="EDU89301.1"/>
    </source>
</evidence>
<comment type="caution">
    <text evidence="2">The sequence shown here is derived from an EMBL/GenBank/DDBJ whole genome shotgun (WGS) entry which is preliminary data.</text>
</comment>
<gene>
    <name evidence="2" type="ORF">ECH7EC869_2867</name>
</gene>
<dbReference type="AlphaFoldDB" id="A0A0H3PSB8"/>
<proteinExistence type="predicted"/>
<dbReference type="Proteomes" id="UP000004641">
    <property type="component" value="Unassembled WGS sequence"/>
</dbReference>
<feature type="region of interest" description="Disordered" evidence="1">
    <location>
        <begin position="1"/>
        <end position="20"/>
    </location>
</feature>
<dbReference type="EMBL" id="ABHU01000024">
    <property type="protein sequence ID" value="EDU89301.1"/>
    <property type="molecule type" value="Genomic_DNA"/>
</dbReference>
<dbReference type="BioCyc" id="ECOL478008-HMP:G76-482776-MONOMER"/>